<accession>A0A1G2R7J9</accession>
<dbReference type="InterPro" id="IPR003004">
    <property type="entry name" value="GspF/PilC"/>
</dbReference>
<dbReference type="GO" id="GO:0015628">
    <property type="term" value="P:protein secretion by the type II secretion system"/>
    <property type="evidence" value="ECO:0007669"/>
    <property type="project" value="TreeGrafter"/>
</dbReference>
<dbReference type="InterPro" id="IPR042094">
    <property type="entry name" value="T2SS_GspF_sf"/>
</dbReference>
<dbReference type="InterPro" id="IPR018076">
    <property type="entry name" value="T2SS_GspF_dom"/>
</dbReference>
<evidence type="ECO:0000256" key="1">
    <source>
        <dbReference type="ARBA" id="ARBA00004429"/>
    </source>
</evidence>
<comment type="subcellular location">
    <subcellularLocation>
        <location evidence="1">Cell inner membrane</location>
        <topology evidence="1">Multi-pass membrane protein</topology>
    </subcellularLocation>
    <subcellularLocation>
        <location evidence="9">Cell membrane</location>
        <topology evidence="9">Multi-pass membrane protein</topology>
    </subcellularLocation>
</comment>
<comment type="similarity">
    <text evidence="2 9">Belongs to the GSP F family.</text>
</comment>
<dbReference type="AlphaFoldDB" id="A0A1G2R7J9"/>
<evidence type="ECO:0000256" key="10">
    <source>
        <dbReference type="SAM" id="Phobius"/>
    </source>
</evidence>
<keyword evidence="3 9" id="KW-0813">Transport</keyword>
<dbReference type="EMBL" id="MHTY01000014">
    <property type="protein sequence ID" value="OHA68824.1"/>
    <property type="molecule type" value="Genomic_DNA"/>
</dbReference>
<sequence>MKFNYQARSPKGETQVGVIEASSRDAALLLLSQHGLFVTILEESGERPFYAKPLPFLERVNKKDVMLFSRHLAILFKSQVPLLQALRTLALQTKSRVFAEKIMKLSEGVEGGTSFSQALEKNPDVFSSYYVSMVRSGEAAGSLSTVLDSLAEHLEREYTLQNKIKSALTYPAFIVIIGVGVLFLMVMFVVPNLTRTLSDLGGELPFITKVVIGLVDVLRSWWWVFLFLLGGGMFFLLRYIKTSEGKKSFDLFLLKVPGLNTFLRMMYLSRFAENLATLVAGGIGIVSALEITQEIVGNSYYKKILGEAKESVQKGARISDVLGRYPLEFPPVFTQMVLVGEQSGTLDTTLLNIVQFYQRELTNSVESFLSILEPLLIVVLGLLVGGLMAAILLPLYQLVSI</sequence>
<gene>
    <name evidence="12" type="ORF">A3J68_02345</name>
</gene>
<evidence type="ECO:0000313" key="12">
    <source>
        <dbReference type="EMBL" id="OHA68824.1"/>
    </source>
</evidence>
<keyword evidence="4" id="KW-1003">Cell membrane</keyword>
<organism evidence="12 13">
    <name type="scientific">Candidatus Wildermuthbacteria bacterium RIFCSPHIGHO2_02_FULL_48_16</name>
    <dbReference type="NCBI Taxonomy" id="1802453"/>
    <lineage>
        <taxon>Bacteria</taxon>
        <taxon>Candidatus Wildermuthiibacteriota</taxon>
    </lineage>
</organism>
<evidence type="ECO:0000256" key="6">
    <source>
        <dbReference type="ARBA" id="ARBA00022692"/>
    </source>
</evidence>
<dbReference type="PANTHER" id="PTHR30012:SF0">
    <property type="entry name" value="TYPE II SECRETION SYSTEM PROTEIN F-RELATED"/>
    <property type="match status" value="1"/>
</dbReference>
<dbReference type="Gene3D" id="1.20.81.30">
    <property type="entry name" value="Type II secretion system (T2SS), domain F"/>
    <property type="match status" value="2"/>
</dbReference>
<dbReference type="FunFam" id="1.20.81.30:FF:000001">
    <property type="entry name" value="Type II secretion system protein F"/>
    <property type="match status" value="1"/>
</dbReference>
<dbReference type="GO" id="GO:0005886">
    <property type="term" value="C:plasma membrane"/>
    <property type="evidence" value="ECO:0007669"/>
    <property type="project" value="UniProtKB-SubCell"/>
</dbReference>
<dbReference type="InterPro" id="IPR001992">
    <property type="entry name" value="T2SS_GspF/T4SS_PilC_CS"/>
</dbReference>
<evidence type="ECO:0000313" key="13">
    <source>
        <dbReference type="Proteomes" id="UP000178529"/>
    </source>
</evidence>
<dbReference type="PRINTS" id="PR00812">
    <property type="entry name" value="BCTERIALGSPF"/>
</dbReference>
<comment type="caution">
    <text evidence="12">The sequence shown here is derived from an EMBL/GenBank/DDBJ whole genome shotgun (WGS) entry which is preliminary data.</text>
</comment>
<evidence type="ECO:0000256" key="2">
    <source>
        <dbReference type="ARBA" id="ARBA00005745"/>
    </source>
</evidence>
<evidence type="ECO:0000256" key="4">
    <source>
        <dbReference type="ARBA" id="ARBA00022475"/>
    </source>
</evidence>
<feature type="transmembrane region" description="Helical" evidence="10">
    <location>
        <begin position="221"/>
        <end position="240"/>
    </location>
</feature>
<evidence type="ECO:0000256" key="8">
    <source>
        <dbReference type="ARBA" id="ARBA00023136"/>
    </source>
</evidence>
<dbReference type="Proteomes" id="UP000178529">
    <property type="component" value="Unassembled WGS sequence"/>
</dbReference>
<evidence type="ECO:0000256" key="7">
    <source>
        <dbReference type="ARBA" id="ARBA00022989"/>
    </source>
</evidence>
<keyword evidence="7 10" id="KW-1133">Transmembrane helix</keyword>
<feature type="transmembrane region" description="Helical" evidence="10">
    <location>
        <begin position="275"/>
        <end position="292"/>
    </location>
</feature>
<evidence type="ECO:0000256" key="9">
    <source>
        <dbReference type="RuleBase" id="RU003923"/>
    </source>
</evidence>
<dbReference type="Pfam" id="PF00482">
    <property type="entry name" value="T2SSF"/>
    <property type="match status" value="2"/>
</dbReference>
<reference evidence="12 13" key="1">
    <citation type="journal article" date="2016" name="Nat. Commun.">
        <title>Thousands of microbial genomes shed light on interconnected biogeochemical processes in an aquifer system.</title>
        <authorList>
            <person name="Anantharaman K."/>
            <person name="Brown C.T."/>
            <person name="Hug L.A."/>
            <person name="Sharon I."/>
            <person name="Castelle C.J."/>
            <person name="Probst A.J."/>
            <person name="Thomas B.C."/>
            <person name="Singh A."/>
            <person name="Wilkins M.J."/>
            <person name="Karaoz U."/>
            <person name="Brodie E.L."/>
            <person name="Williams K.H."/>
            <person name="Hubbard S.S."/>
            <person name="Banfield J.F."/>
        </authorList>
    </citation>
    <scope>NUCLEOTIDE SEQUENCE [LARGE SCALE GENOMIC DNA]</scope>
</reference>
<evidence type="ECO:0000256" key="5">
    <source>
        <dbReference type="ARBA" id="ARBA00022519"/>
    </source>
</evidence>
<protein>
    <recommendedName>
        <fullName evidence="11">Type II secretion system protein GspF domain-containing protein</fullName>
    </recommendedName>
</protein>
<evidence type="ECO:0000256" key="3">
    <source>
        <dbReference type="ARBA" id="ARBA00022448"/>
    </source>
</evidence>
<dbReference type="PROSITE" id="PS00874">
    <property type="entry name" value="T2SP_F"/>
    <property type="match status" value="1"/>
</dbReference>
<feature type="domain" description="Type II secretion system protein GspF" evidence="11">
    <location>
        <begin position="68"/>
        <end position="191"/>
    </location>
</feature>
<keyword evidence="8 10" id="KW-0472">Membrane</keyword>
<proteinExistence type="inferred from homology"/>
<feature type="transmembrane region" description="Helical" evidence="10">
    <location>
        <begin position="168"/>
        <end position="190"/>
    </location>
</feature>
<keyword evidence="5" id="KW-0997">Cell inner membrane</keyword>
<feature type="domain" description="Type II secretion system protein GspF" evidence="11">
    <location>
        <begin position="271"/>
        <end position="394"/>
    </location>
</feature>
<name>A0A1G2R7J9_9BACT</name>
<feature type="transmembrane region" description="Helical" evidence="10">
    <location>
        <begin position="375"/>
        <end position="396"/>
    </location>
</feature>
<dbReference type="PANTHER" id="PTHR30012">
    <property type="entry name" value="GENERAL SECRETION PATHWAY PROTEIN"/>
    <property type="match status" value="1"/>
</dbReference>
<evidence type="ECO:0000259" key="11">
    <source>
        <dbReference type="Pfam" id="PF00482"/>
    </source>
</evidence>
<keyword evidence="6 9" id="KW-0812">Transmembrane</keyword>